<dbReference type="GeneID" id="41999903"/>
<proteinExistence type="inferred from homology"/>
<dbReference type="PANTHER" id="PTHR21340">
    <property type="entry name" value="DIADENOSINE 5,5-P1,P4-TETRAPHOSPHATE PYROPHOSPHOHYDROLASE MUTT"/>
    <property type="match status" value="1"/>
</dbReference>
<evidence type="ECO:0000256" key="3">
    <source>
        <dbReference type="SAM" id="Phobius"/>
    </source>
</evidence>
<dbReference type="PROSITE" id="PS51462">
    <property type="entry name" value="NUDIX"/>
    <property type="match status" value="1"/>
</dbReference>
<dbReference type="CDD" id="cd02883">
    <property type="entry name" value="NUDIX_Hydrolase"/>
    <property type="match status" value="1"/>
</dbReference>
<dbReference type="RefSeq" id="XP_031011340.1">
    <property type="nucleotide sequence ID" value="XM_031164607.1"/>
</dbReference>
<evidence type="ECO:0000313" key="5">
    <source>
        <dbReference type="EMBL" id="RBR07902.1"/>
    </source>
</evidence>
<keyword evidence="3" id="KW-1133">Transmembrane helix</keyword>
<feature type="transmembrane region" description="Helical" evidence="3">
    <location>
        <begin position="6"/>
        <end position="23"/>
    </location>
</feature>
<reference evidence="5 6" key="1">
    <citation type="submission" date="2018-06" db="EMBL/GenBank/DDBJ databases">
        <title>Fusarium incarnatum-equiseti species complex species 28.</title>
        <authorList>
            <person name="Gardiner D.M."/>
        </authorList>
    </citation>
    <scope>NUCLEOTIDE SEQUENCE [LARGE SCALE GENOMIC DNA]</scope>
    <source>
        <strain evidence="5 6">FIESC_28</strain>
    </source>
</reference>
<dbReference type="InterPro" id="IPR051325">
    <property type="entry name" value="Nudix_hydrolase_domain"/>
</dbReference>
<evidence type="ECO:0000256" key="2">
    <source>
        <dbReference type="RuleBase" id="RU003476"/>
    </source>
</evidence>
<comment type="similarity">
    <text evidence="2">Belongs to the Nudix hydrolase family.</text>
</comment>
<gene>
    <name evidence="5" type="ORF">FIESC28_10475</name>
</gene>
<dbReference type="Pfam" id="PF00293">
    <property type="entry name" value="NUDIX"/>
    <property type="match status" value="1"/>
</dbReference>
<dbReference type="GO" id="GO:0006754">
    <property type="term" value="P:ATP biosynthetic process"/>
    <property type="evidence" value="ECO:0007669"/>
    <property type="project" value="TreeGrafter"/>
</dbReference>
<name>A0A366QT51_9HYPO</name>
<dbReference type="InterPro" id="IPR000086">
    <property type="entry name" value="NUDIX_hydrolase_dom"/>
</dbReference>
<evidence type="ECO:0000313" key="6">
    <source>
        <dbReference type="Proteomes" id="UP000253153"/>
    </source>
</evidence>
<dbReference type="OrthoDB" id="276276at2759"/>
<feature type="domain" description="Nudix hydrolase" evidence="4">
    <location>
        <begin position="63"/>
        <end position="203"/>
    </location>
</feature>
<organism evidence="5 6">
    <name type="scientific">Fusarium coffeatum</name>
    <dbReference type="NCBI Taxonomy" id="231269"/>
    <lineage>
        <taxon>Eukaryota</taxon>
        <taxon>Fungi</taxon>
        <taxon>Dikarya</taxon>
        <taxon>Ascomycota</taxon>
        <taxon>Pezizomycotina</taxon>
        <taxon>Sordariomycetes</taxon>
        <taxon>Hypocreomycetidae</taxon>
        <taxon>Hypocreales</taxon>
        <taxon>Nectriaceae</taxon>
        <taxon>Fusarium</taxon>
        <taxon>Fusarium incarnatum-equiseti species complex</taxon>
    </lineage>
</organism>
<dbReference type="GO" id="GO:0004081">
    <property type="term" value="F:bis(5'-nucleosyl)-tetraphosphatase (asymmetrical) activity"/>
    <property type="evidence" value="ECO:0007669"/>
    <property type="project" value="TreeGrafter"/>
</dbReference>
<dbReference type="PANTHER" id="PTHR21340:SF0">
    <property type="entry name" value="BIS(5'-NUCLEOSYL)-TETRAPHOSPHATASE [ASYMMETRICAL]"/>
    <property type="match status" value="1"/>
</dbReference>
<protein>
    <recommendedName>
        <fullName evidence="4">Nudix hydrolase domain-containing protein</fullName>
    </recommendedName>
</protein>
<keyword evidence="1 2" id="KW-0378">Hydrolase</keyword>
<comment type="caution">
    <text evidence="5">The sequence shown here is derived from an EMBL/GenBank/DDBJ whole genome shotgun (WGS) entry which is preliminary data.</text>
</comment>
<dbReference type="InterPro" id="IPR015797">
    <property type="entry name" value="NUDIX_hydrolase-like_dom_sf"/>
</dbReference>
<dbReference type="Proteomes" id="UP000253153">
    <property type="component" value="Unassembled WGS sequence"/>
</dbReference>
<dbReference type="InterPro" id="IPR020084">
    <property type="entry name" value="NUDIX_hydrolase_CS"/>
</dbReference>
<evidence type="ECO:0000259" key="4">
    <source>
        <dbReference type="PROSITE" id="PS51462"/>
    </source>
</evidence>
<evidence type="ECO:0000256" key="1">
    <source>
        <dbReference type="ARBA" id="ARBA00022801"/>
    </source>
</evidence>
<dbReference type="SUPFAM" id="SSF55811">
    <property type="entry name" value="Nudix"/>
    <property type="match status" value="1"/>
</dbReference>
<keyword evidence="3" id="KW-0472">Membrane</keyword>
<dbReference type="Gene3D" id="3.90.79.10">
    <property type="entry name" value="Nucleoside Triphosphate Pyrophosphohydrolase"/>
    <property type="match status" value="1"/>
</dbReference>
<sequence>MILSTTLFTTVSTLMILQVLSGLRKRRVLKRYRSSHSSSAMNFLQMSNTVALDYARNILFKKVDKITVGAAILHKSKRSILMLKRAAHETYYPNVFELPGGKIDGAEKIHDAIVREVKEETGLTVTKVIASSEPFTYFTEKTVDEKIILRTTLQLSYVVEVKEDGDGFVVDLEEHSEGRWVEADEADGVVMAGEMKNLVLQALQME</sequence>
<dbReference type="EMBL" id="QKXC01000300">
    <property type="protein sequence ID" value="RBR07902.1"/>
    <property type="molecule type" value="Genomic_DNA"/>
</dbReference>
<dbReference type="PRINTS" id="PR00502">
    <property type="entry name" value="NUDIXFAMILY"/>
</dbReference>
<dbReference type="PROSITE" id="PS00893">
    <property type="entry name" value="NUDIX_BOX"/>
    <property type="match status" value="1"/>
</dbReference>
<keyword evidence="6" id="KW-1185">Reference proteome</keyword>
<dbReference type="InterPro" id="IPR020476">
    <property type="entry name" value="Nudix_hydrolase"/>
</dbReference>
<keyword evidence="3" id="KW-0812">Transmembrane</keyword>
<dbReference type="GO" id="GO:0006167">
    <property type="term" value="P:AMP biosynthetic process"/>
    <property type="evidence" value="ECO:0007669"/>
    <property type="project" value="TreeGrafter"/>
</dbReference>
<dbReference type="AlphaFoldDB" id="A0A366QT51"/>
<accession>A0A366QT51</accession>